<keyword evidence="1" id="KW-0805">Transcription regulation</keyword>
<dbReference type="GO" id="GO:0003677">
    <property type="term" value="F:DNA binding"/>
    <property type="evidence" value="ECO:0007669"/>
    <property type="project" value="UniProtKB-KW"/>
</dbReference>
<evidence type="ECO:0000256" key="2">
    <source>
        <dbReference type="ARBA" id="ARBA00023125"/>
    </source>
</evidence>
<evidence type="ECO:0000259" key="4">
    <source>
        <dbReference type="PROSITE" id="PS50949"/>
    </source>
</evidence>
<evidence type="ECO:0000256" key="3">
    <source>
        <dbReference type="ARBA" id="ARBA00023163"/>
    </source>
</evidence>
<evidence type="ECO:0000313" key="5">
    <source>
        <dbReference type="EMBL" id="NVE95549.1"/>
    </source>
</evidence>
<dbReference type="InterPro" id="IPR036390">
    <property type="entry name" value="WH_DNA-bd_sf"/>
</dbReference>
<accession>A0A850HCS5</accession>
<dbReference type="PANTHER" id="PTHR44846">
    <property type="entry name" value="MANNOSYL-D-GLYCERATE TRANSPORT/METABOLISM SYSTEM REPRESSOR MNGR-RELATED"/>
    <property type="match status" value="1"/>
</dbReference>
<keyword evidence="2" id="KW-0238">DNA-binding</keyword>
<dbReference type="Pfam" id="PF00392">
    <property type="entry name" value="GntR"/>
    <property type="match status" value="1"/>
</dbReference>
<dbReference type="SUPFAM" id="SSF46785">
    <property type="entry name" value="Winged helix' DNA-binding domain"/>
    <property type="match status" value="1"/>
</dbReference>
<evidence type="ECO:0000256" key="1">
    <source>
        <dbReference type="ARBA" id="ARBA00023015"/>
    </source>
</evidence>
<dbReference type="GO" id="GO:0045892">
    <property type="term" value="P:negative regulation of DNA-templated transcription"/>
    <property type="evidence" value="ECO:0007669"/>
    <property type="project" value="TreeGrafter"/>
</dbReference>
<protein>
    <submittedName>
        <fullName evidence="5">FadR family transcriptional regulator</fullName>
    </submittedName>
</protein>
<dbReference type="Gene3D" id="1.10.10.10">
    <property type="entry name" value="Winged helix-like DNA-binding domain superfamily/Winged helix DNA-binding domain"/>
    <property type="match status" value="1"/>
</dbReference>
<gene>
    <name evidence="5" type="ORF">HUO12_11625</name>
</gene>
<comment type="caution">
    <text evidence="5">The sequence shown here is derived from an EMBL/GenBank/DDBJ whole genome shotgun (WGS) entry which is preliminary data.</text>
</comment>
<reference evidence="5 6" key="1">
    <citation type="submission" date="2020-06" db="EMBL/GenBank/DDBJ databases">
        <title>Altererythrobacter lutimaris sp. nov., a marine bacterium isolated from a tidal flat.</title>
        <authorList>
            <person name="Kim D."/>
            <person name="Yoo Y."/>
            <person name="Kim J.-J."/>
        </authorList>
    </citation>
    <scope>NUCLEOTIDE SEQUENCE [LARGE SCALE GENOMIC DNA]</scope>
    <source>
        <strain evidence="5 6">JGD-16</strain>
    </source>
</reference>
<sequence length="67" mass="7322">MRRKRLFETVAEKISGLIDEGVYASGTRWPSERELAEKLGVSRVSVREAAVALHAIGRLETKVGLGA</sequence>
<dbReference type="InterPro" id="IPR036388">
    <property type="entry name" value="WH-like_DNA-bd_sf"/>
</dbReference>
<dbReference type="RefSeq" id="WP_176273759.1">
    <property type="nucleotide sequence ID" value="NZ_JABWTA010000001.1"/>
</dbReference>
<dbReference type="GO" id="GO:0003700">
    <property type="term" value="F:DNA-binding transcription factor activity"/>
    <property type="evidence" value="ECO:0007669"/>
    <property type="project" value="InterPro"/>
</dbReference>
<dbReference type="AlphaFoldDB" id="A0A850HCS5"/>
<dbReference type="EMBL" id="JABWTA010000001">
    <property type="protein sequence ID" value="NVE95549.1"/>
    <property type="molecule type" value="Genomic_DNA"/>
</dbReference>
<dbReference type="PRINTS" id="PR00035">
    <property type="entry name" value="HTHGNTR"/>
</dbReference>
<dbReference type="InterPro" id="IPR000524">
    <property type="entry name" value="Tscrpt_reg_HTH_GntR"/>
</dbReference>
<dbReference type="SMART" id="SM00345">
    <property type="entry name" value="HTH_GNTR"/>
    <property type="match status" value="1"/>
</dbReference>
<feature type="domain" description="HTH gntR-type" evidence="4">
    <location>
        <begin position="4"/>
        <end position="67"/>
    </location>
</feature>
<dbReference type="PANTHER" id="PTHR44846:SF1">
    <property type="entry name" value="MANNOSYL-D-GLYCERATE TRANSPORT_METABOLISM SYSTEM REPRESSOR MNGR-RELATED"/>
    <property type="match status" value="1"/>
</dbReference>
<dbReference type="PROSITE" id="PS50949">
    <property type="entry name" value="HTH_GNTR"/>
    <property type="match status" value="1"/>
</dbReference>
<keyword evidence="3" id="KW-0804">Transcription</keyword>
<dbReference type="Proteomes" id="UP000546031">
    <property type="component" value="Unassembled WGS sequence"/>
</dbReference>
<dbReference type="InterPro" id="IPR050679">
    <property type="entry name" value="Bact_HTH_transcr_reg"/>
</dbReference>
<proteinExistence type="predicted"/>
<keyword evidence="6" id="KW-1185">Reference proteome</keyword>
<organism evidence="5 6">
    <name type="scientific">Altererythrobacter lutimaris</name>
    <dbReference type="NCBI Taxonomy" id="2743979"/>
    <lineage>
        <taxon>Bacteria</taxon>
        <taxon>Pseudomonadati</taxon>
        <taxon>Pseudomonadota</taxon>
        <taxon>Alphaproteobacteria</taxon>
        <taxon>Sphingomonadales</taxon>
        <taxon>Erythrobacteraceae</taxon>
        <taxon>Altererythrobacter</taxon>
    </lineage>
</organism>
<name>A0A850HCS5_9SPHN</name>
<evidence type="ECO:0000313" key="6">
    <source>
        <dbReference type="Proteomes" id="UP000546031"/>
    </source>
</evidence>